<keyword evidence="3" id="KW-1185">Reference proteome</keyword>
<sequence>MILIESNPFSSFEESYRKFGGLLFEDTLSKPGFTISDHYYDPKETIKLSYEKNQTLTHQITSIFDRLDFERKNGLYPCGILYYELGYHLIEGLELTESNLEEGTPLLHITVFQKKKRVVYKNPDPNEISNHSISEINPTWSKAEYEGKWKQTNEFLKLGESYELNLCFPVHMEIQGDLFSTYQSLKSKQKTKYSVYYPMQEDGKTIISLSPELFFEVKGEEIYTEPMKGTIVRGNTASEDQKNFNYLQTSEKEKAENVMITDLYRNDLGRIAKQGTVEVEELFSIQGLNTVWQMVSKLRAKLNQPFSWNTVLSALFPSGSVIGAPKQRSFSLLRSLEGRNRGSYTGAFFTSEEENSIPWIRTSVTIRTLEIKSNGKDHKAVYGIGSGVTVLSNPNGEYEECLSKLKVLTNPIPPPFEILETLRVSKGRIFLKDLHTKRMEGTAKRFGFPFSKEKLNETLEDLKSKFSIPSRVRFLLKETGEFHFESTALPKRTKRPRIKLCFSNVPIDSQNIFFYHKTTNRSEYDKRIEVCKEMKVDDSILFDKEGRVLETNIRNLFYKQNGTWYTPTLDTGGLPGVFREYLLRKHWVTEKITFQDDLMHASAILTANSVRGFERVTLVTE</sequence>
<dbReference type="GO" id="GO:0000162">
    <property type="term" value="P:L-tryptophan biosynthetic process"/>
    <property type="evidence" value="ECO:0007669"/>
    <property type="project" value="TreeGrafter"/>
</dbReference>
<organism evidence="2 3">
    <name type="scientific">Leptospira jelokensis</name>
    <dbReference type="NCBI Taxonomy" id="2484931"/>
    <lineage>
        <taxon>Bacteria</taxon>
        <taxon>Pseudomonadati</taxon>
        <taxon>Spirochaetota</taxon>
        <taxon>Spirochaetia</taxon>
        <taxon>Leptospirales</taxon>
        <taxon>Leptospiraceae</taxon>
        <taxon>Leptospira</taxon>
    </lineage>
</organism>
<dbReference type="InterPro" id="IPR015890">
    <property type="entry name" value="Chorismate_C"/>
</dbReference>
<comment type="caution">
    <text evidence="2">The sequence shown here is derived from an EMBL/GenBank/DDBJ whole genome shotgun (WGS) entry which is preliminary data.</text>
</comment>
<dbReference type="Proteomes" id="UP000297567">
    <property type="component" value="Unassembled WGS sequence"/>
</dbReference>
<keyword evidence="2" id="KW-0032">Aminotransferase</keyword>
<dbReference type="Gene3D" id="3.20.10.10">
    <property type="entry name" value="D-amino Acid Aminotransferase, subunit A, domain 2"/>
    <property type="match status" value="1"/>
</dbReference>
<proteinExistence type="predicted"/>
<dbReference type="RefSeq" id="WP_135640497.1">
    <property type="nucleotide sequence ID" value="NZ_RQGH01000007.1"/>
</dbReference>
<dbReference type="Pfam" id="PF01063">
    <property type="entry name" value="Aminotran_4"/>
    <property type="match status" value="1"/>
</dbReference>
<dbReference type="InterPro" id="IPR036038">
    <property type="entry name" value="Aminotransferase-like"/>
</dbReference>
<dbReference type="SUPFAM" id="SSF56322">
    <property type="entry name" value="ADC synthase"/>
    <property type="match status" value="1"/>
</dbReference>
<evidence type="ECO:0000313" key="2">
    <source>
        <dbReference type="EMBL" id="TGL75542.1"/>
    </source>
</evidence>
<dbReference type="AlphaFoldDB" id="A0A4Z1A3N2"/>
<evidence type="ECO:0000313" key="3">
    <source>
        <dbReference type="Proteomes" id="UP000297567"/>
    </source>
</evidence>
<protein>
    <submittedName>
        <fullName evidence="2">Bifunctional aminodeoxychorismate synthase component I/aminotransferase</fullName>
    </submittedName>
</protein>
<feature type="domain" description="Chorismate-utilising enzyme C-terminal" evidence="1">
    <location>
        <begin position="142"/>
        <end position="404"/>
    </location>
</feature>
<reference evidence="2" key="1">
    <citation type="journal article" date="2019" name="PLoS Negl. Trop. Dis.">
        <title>Revisiting the worldwide diversity of Leptospira species in the environment.</title>
        <authorList>
            <person name="Vincent A.T."/>
            <person name="Schiettekatte O."/>
            <person name="Bourhy P."/>
            <person name="Veyrier F.J."/>
            <person name="Picardeau M."/>
        </authorList>
    </citation>
    <scope>NUCLEOTIDE SEQUENCE [LARGE SCALE GENOMIC DNA]</scope>
    <source>
        <strain evidence="2">201702451</strain>
    </source>
</reference>
<gene>
    <name evidence="2" type="ORF">EHQ62_01550</name>
</gene>
<evidence type="ECO:0000259" key="1">
    <source>
        <dbReference type="Pfam" id="PF00425"/>
    </source>
</evidence>
<dbReference type="GO" id="GO:0046820">
    <property type="term" value="F:4-amino-4-deoxychorismate synthase activity"/>
    <property type="evidence" value="ECO:0007669"/>
    <property type="project" value="TreeGrafter"/>
</dbReference>
<dbReference type="PRINTS" id="PR00095">
    <property type="entry name" value="ANTSNTHASEI"/>
</dbReference>
<dbReference type="PANTHER" id="PTHR11236">
    <property type="entry name" value="AMINOBENZOATE/ANTHRANILATE SYNTHASE"/>
    <property type="match status" value="1"/>
</dbReference>
<accession>A0A4Z1A3N2</accession>
<dbReference type="PANTHER" id="PTHR11236:SF50">
    <property type="entry name" value="AMINODEOXYCHORISMATE SYNTHASE COMPONENT 1"/>
    <property type="match status" value="1"/>
</dbReference>
<dbReference type="Gene3D" id="3.30.470.10">
    <property type="match status" value="1"/>
</dbReference>
<name>A0A4Z1A3N2_9LEPT</name>
<dbReference type="InterPro" id="IPR005801">
    <property type="entry name" value="ADC_synthase"/>
</dbReference>
<dbReference type="Gene3D" id="3.60.120.10">
    <property type="entry name" value="Anthranilate synthase"/>
    <property type="match status" value="1"/>
</dbReference>
<keyword evidence="2" id="KW-0808">Transferase</keyword>
<dbReference type="Pfam" id="PF00425">
    <property type="entry name" value="Chorismate_bind"/>
    <property type="match status" value="1"/>
</dbReference>
<dbReference type="EMBL" id="RQGH01000007">
    <property type="protein sequence ID" value="TGL75542.1"/>
    <property type="molecule type" value="Genomic_DNA"/>
</dbReference>
<dbReference type="InterPro" id="IPR001544">
    <property type="entry name" value="Aminotrans_IV"/>
</dbReference>
<dbReference type="InterPro" id="IPR019999">
    <property type="entry name" value="Anth_synth_I-like"/>
</dbReference>
<dbReference type="InterPro" id="IPR043131">
    <property type="entry name" value="BCAT-like_N"/>
</dbReference>
<dbReference type="SUPFAM" id="SSF56752">
    <property type="entry name" value="D-aminoacid aminotransferase-like PLP-dependent enzymes"/>
    <property type="match status" value="1"/>
</dbReference>
<dbReference type="InterPro" id="IPR043132">
    <property type="entry name" value="BCAT-like_C"/>
</dbReference>